<feature type="transmembrane region" description="Helical" evidence="1">
    <location>
        <begin position="47"/>
        <end position="65"/>
    </location>
</feature>
<evidence type="ECO:0008006" key="4">
    <source>
        <dbReference type="Google" id="ProtNLM"/>
    </source>
</evidence>
<dbReference type="Proteomes" id="UP001596022">
    <property type="component" value="Unassembled WGS sequence"/>
</dbReference>
<sequence length="302" mass="35605">MAQKVKEQIDRMIGDKPVFTEKDRARIYNKIKSARNGRQTIHRHPKWGVIIAYTVAATLFLFLGWQNFLEKPHQPSAKPKSVKIYPHAYPYNEFEKEKKFVKKYPKKYEIVRRMYFSLNYIENAQGEFEWGYPLREEVKRTSFWVDYKKMMDHTITKEIRNGVAVPKDNRVQKDGEIFQLMHDDHGVIGRAVKDSNKFYEKMYMGERHSLITNSEWVSALASNYGNWTYQKGKKFGLTVDKIKGVDPADRRFTMTVAKDTGALLDLKIYNKNQLEYYITVLNIQINKGVSDSQFYVPKDLEK</sequence>
<keyword evidence="1" id="KW-1133">Transmembrane helix</keyword>
<evidence type="ECO:0000313" key="3">
    <source>
        <dbReference type="Proteomes" id="UP001596022"/>
    </source>
</evidence>
<keyword evidence="1" id="KW-0472">Membrane</keyword>
<reference evidence="3" key="1">
    <citation type="journal article" date="2019" name="Int. J. Syst. Evol. Microbiol.">
        <title>The Global Catalogue of Microorganisms (GCM) 10K type strain sequencing project: providing services to taxonomists for standard genome sequencing and annotation.</title>
        <authorList>
            <consortium name="The Broad Institute Genomics Platform"/>
            <consortium name="The Broad Institute Genome Sequencing Center for Infectious Disease"/>
            <person name="Wu L."/>
            <person name="Ma J."/>
        </authorList>
    </citation>
    <scope>NUCLEOTIDE SEQUENCE [LARGE SCALE GENOMIC DNA]</scope>
    <source>
        <strain evidence="3">CGMCC 1.16306</strain>
    </source>
</reference>
<proteinExistence type="predicted"/>
<keyword evidence="3" id="KW-1185">Reference proteome</keyword>
<gene>
    <name evidence="2" type="ORF">ACFO4N_04225</name>
</gene>
<organism evidence="2 3">
    <name type="scientific">Camelliibacillus cellulosilyticus</name>
    <dbReference type="NCBI Taxonomy" id="2174486"/>
    <lineage>
        <taxon>Bacteria</taxon>
        <taxon>Bacillati</taxon>
        <taxon>Bacillota</taxon>
        <taxon>Bacilli</taxon>
        <taxon>Bacillales</taxon>
        <taxon>Sporolactobacillaceae</taxon>
        <taxon>Camelliibacillus</taxon>
    </lineage>
</organism>
<protein>
    <recommendedName>
        <fullName evidence="4">Sigma factor regulator</fullName>
    </recommendedName>
</protein>
<accession>A0ABV9GMP9</accession>
<dbReference type="EMBL" id="JBHSFW010000001">
    <property type="protein sequence ID" value="MFC4617935.1"/>
    <property type="molecule type" value="Genomic_DNA"/>
</dbReference>
<name>A0ABV9GMP9_9BACL</name>
<comment type="caution">
    <text evidence="2">The sequence shown here is derived from an EMBL/GenBank/DDBJ whole genome shotgun (WGS) entry which is preliminary data.</text>
</comment>
<dbReference type="RefSeq" id="WP_376844948.1">
    <property type="nucleotide sequence ID" value="NZ_JBHSFW010000001.1"/>
</dbReference>
<keyword evidence="1" id="KW-0812">Transmembrane</keyword>
<evidence type="ECO:0000256" key="1">
    <source>
        <dbReference type="SAM" id="Phobius"/>
    </source>
</evidence>
<evidence type="ECO:0000313" key="2">
    <source>
        <dbReference type="EMBL" id="MFC4617935.1"/>
    </source>
</evidence>